<gene>
    <name evidence="2" type="ORF">V5799_000792</name>
</gene>
<comment type="caution">
    <text evidence="2">The sequence shown here is derived from an EMBL/GenBank/DDBJ whole genome shotgun (WGS) entry which is preliminary data.</text>
</comment>
<feature type="region of interest" description="Disordered" evidence="1">
    <location>
        <begin position="1"/>
        <end position="48"/>
    </location>
</feature>
<organism evidence="2 3">
    <name type="scientific">Amblyomma americanum</name>
    <name type="common">Lone star tick</name>
    <dbReference type="NCBI Taxonomy" id="6943"/>
    <lineage>
        <taxon>Eukaryota</taxon>
        <taxon>Metazoa</taxon>
        <taxon>Ecdysozoa</taxon>
        <taxon>Arthropoda</taxon>
        <taxon>Chelicerata</taxon>
        <taxon>Arachnida</taxon>
        <taxon>Acari</taxon>
        <taxon>Parasitiformes</taxon>
        <taxon>Ixodida</taxon>
        <taxon>Ixodoidea</taxon>
        <taxon>Ixodidae</taxon>
        <taxon>Amblyomminae</taxon>
        <taxon>Amblyomma</taxon>
    </lineage>
</organism>
<reference evidence="2 3" key="1">
    <citation type="journal article" date="2023" name="Arcadia Sci">
        <title>De novo assembly of a long-read Amblyomma americanum tick genome.</title>
        <authorList>
            <person name="Chou S."/>
            <person name="Poskanzer K.E."/>
            <person name="Rollins M."/>
            <person name="Thuy-Boun P.S."/>
        </authorList>
    </citation>
    <scope>NUCLEOTIDE SEQUENCE [LARGE SCALE GENOMIC DNA]</scope>
    <source>
        <strain evidence="2">F_SG_1</strain>
        <tissue evidence="2">Salivary glands</tissue>
    </source>
</reference>
<sequence>AGGPGRRGSIPILRQPAGYAPSLAGPSSVGHWYRRPPGTIVRRGKKRPVCGQAWRSTTGQGANLHVPEVESRTRFINSLASSVPGPLLEERLVFPVLPAEIKERGEVGRCAATSRPPRGHNSKAGGAWDDAHLCTLAHHADPLDVTSPTTSRP</sequence>
<feature type="non-terminal residue" evidence="2">
    <location>
        <position position="1"/>
    </location>
</feature>
<dbReference type="EMBL" id="JARKHS020036189">
    <property type="protein sequence ID" value="KAK8756506.1"/>
    <property type="molecule type" value="Genomic_DNA"/>
</dbReference>
<evidence type="ECO:0000313" key="3">
    <source>
        <dbReference type="Proteomes" id="UP001321473"/>
    </source>
</evidence>
<evidence type="ECO:0000256" key="1">
    <source>
        <dbReference type="SAM" id="MobiDB-lite"/>
    </source>
</evidence>
<dbReference type="Proteomes" id="UP001321473">
    <property type="component" value="Unassembled WGS sequence"/>
</dbReference>
<accession>A0AAQ4D216</accession>
<name>A0AAQ4D216_AMBAM</name>
<keyword evidence="3" id="KW-1185">Reference proteome</keyword>
<proteinExistence type="predicted"/>
<feature type="region of interest" description="Disordered" evidence="1">
    <location>
        <begin position="108"/>
        <end position="127"/>
    </location>
</feature>
<evidence type="ECO:0000313" key="2">
    <source>
        <dbReference type="EMBL" id="KAK8756506.1"/>
    </source>
</evidence>
<dbReference type="AlphaFoldDB" id="A0AAQ4D216"/>
<protein>
    <submittedName>
        <fullName evidence="2">Uncharacterized protein</fullName>
    </submittedName>
</protein>